<dbReference type="EMBL" id="GEBQ01026865">
    <property type="protein sequence ID" value="JAT13112.1"/>
    <property type="molecule type" value="Transcribed_RNA"/>
</dbReference>
<feature type="chain" id="PRO_5008586747" evidence="1">
    <location>
        <begin position="38"/>
        <end position="246"/>
    </location>
</feature>
<organism evidence="2">
    <name type="scientific">Graphocephala atropunctata</name>
    <dbReference type="NCBI Taxonomy" id="36148"/>
    <lineage>
        <taxon>Eukaryota</taxon>
        <taxon>Metazoa</taxon>
        <taxon>Ecdysozoa</taxon>
        <taxon>Arthropoda</taxon>
        <taxon>Hexapoda</taxon>
        <taxon>Insecta</taxon>
        <taxon>Pterygota</taxon>
        <taxon>Neoptera</taxon>
        <taxon>Paraneoptera</taxon>
        <taxon>Hemiptera</taxon>
        <taxon>Auchenorrhyncha</taxon>
        <taxon>Membracoidea</taxon>
        <taxon>Cicadellidae</taxon>
        <taxon>Cicadellinae</taxon>
        <taxon>Cicadellini</taxon>
        <taxon>Graphocephala</taxon>
    </lineage>
</organism>
<feature type="signal peptide" evidence="1">
    <location>
        <begin position="1"/>
        <end position="37"/>
    </location>
</feature>
<evidence type="ECO:0000313" key="2">
    <source>
        <dbReference type="EMBL" id="JAT13112.1"/>
    </source>
</evidence>
<evidence type="ECO:0000256" key="1">
    <source>
        <dbReference type="SAM" id="SignalP"/>
    </source>
</evidence>
<proteinExistence type="predicted"/>
<dbReference type="AlphaFoldDB" id="A0A1B6KNT2"/>
<gene>
    <name evidence="2" type="ORF">g.26971</name>
</gene>
<feature type="non-terminal residue" evidence="2">
    <location>
        <position position="246"/>
    </location>
</feature>
<name>A0A1B6KNT2_9HEMI</name>
<keyword evidence="1" id="KW-0732">Signal</keyword>
<protein>
    <submittedName>
        <fullName evidence="2">Uncharacterized protein</fullName>
    </submittedName>
</protein>
<reference evidence="2" key="1">
    <citation type="submission" date="2015-11" db="EMBL/GenBank/DDBJ databases">
        <title>De novo transcriptome assembly of four potential Pierce s Disease insect vectors from Arizona vineyards.</title>
        <authorList>
            <person name="Tassone E.E."/>
        </authorList>
    </citation>
    <scope>NUCLEOTIDE SEQUENCE</scope>
</reference>
<accession>A0A1B6KNT2</accession>
<sequence length="246" mass="28120">MSTQHTFSFSELHHMMGPSSRSFFILIFAALLAEVCSWPHKNTTKPVEDQLIRTSNITKFQTLVTLPTTSYKQQIKDTNPNKTLGADVTSFAYIDFHRVGFNIFVRKLVEALHILKYYLKINPMLVKVSKSNMSNQNNTTKRYNNTKNLTPEKTEGYLNYFNGIHVETTTKSPLNESHVETTTESPINETHVARITESSFNESHVEITTESPLSESQVERITESPFIESHVEMTTQSPLNESQVER</sequence>